<proteinExistence type="predicted"/>
<feature type="domain" description="PDZ" evidence="4">
    <location>
        <begin position="256"/>
        <end position="315"/>
    </location>
</feature>
<dbReference type="InterPro" id="IPR041489">
    <property type="entry name" value="PDZ_6"/>
</dbReference>
<keyword evidence="6" id="KW-1185">Reference proteome</keyword>
<dbReference type="GO" id="GO:0006508">
    <property type="term" value="P:proteolysis"/>
    <property type="evidence" value="ECO:0007669"/>
    <property type="project" value="UniProtKB-KW"/>
</dbReference>
<dbReference type="InterPro" id="IPR036034">
    <property type="entry name" value="PDZ_sf"/>
</dbReference>
<evidence type="ECO:0000256" key="1">
    <source>
        <dbReference type="ARBA" id="ARBA00022670"/>
    </source>
</evidence>
<dbReference type="GO" id="GO:0004252">
    <property type="term" value="F:serine-type endopeptidase activity"/>
    <property type="evidence" value="ECO:0007669"/>
    <property type="project" value="InterPro"/>
</dbReference>
<gene>
    <name evidence="5" type="ORF">FRC98_00295</name>
</gene>
<organism evidence="5 6">
    <name type="scientific">Lujinxingia vulgaris</name>
    <dbReference type="NCBI Taxonomy" id="2600176"/>
    <lineage>
        <taxon>Bacteria</taxon>
        <taxon>Deltaproteobacteria</taxon>
        <taxon>Bradymonadales</taxon>
        <taxon>Lujinxingiaceae</taxon>
        <taxon>Lujinxingia</taxon>
    </lineage>
</organism>
<reference evidence="5 6" key="1">
    <citation type="submission" date="2019-08" db="EMBL/GenBank/DDBJ databases">
        <title>Bradymonadales sp. TMQ4.</title>
        <authorList>
            <person name="Liang Q."/>
        </authorList>
    </citation>
    <scope>NUCLEOTIDE SEQUENCE [LARGE SCALE GENOMIC DNA]</scope>
    <source>
        <strain evidence="5 6">TMQ4</strain>
    </source>
</reference>
<evidence type="ECO:0000256" key="2">
    <source>
        <dbReference type="ARBA" id="ARBA00022801"/>
    </source>
</evidence>
<dbReference type="PRINTS" id="PR00834">
    <property type="entry name" value="PROTEASES2C"/>
</dbReference>
<protein>
    <submittedName>
        <fullName evidence="5">PDZ domain-containing protein</fullName>
    </submittedName>
</protein>
<feature type="domain" description="PDZ" evidence="4">
    <location>
        <begin position="372"/>
        <end position="454"/>
    </location>
</feature>
<dbReference type="Pfam" id="PF17820">
    <property type="entry name" value="PDZ_6"/>
    <property type="match status" value="1"/>
</dbReference>
<dbReference type="PANTHER" id="PTHR43343">
    <property type="entry name" value="PEPTIDASE S12"/>
    <property type="match status" value="1"/>
</dbReference>
<dbReference type="SMART" id="SM00228">
    <property type="entry name" value="PDZ"/>
    <property type="match status" value="2"/>
</dbReference>
<dbReference type="Gene3D" id="2.40.10.120">
    <property type="match status" value="1"/>
</dbReference>
<dbReference type="InterPro" id="IPR001940">
    <property type="entry name" value="Peptidase_S1C"/>
</dbReference>
<dbReference type="InterPro" id="IPR009003">
    <property type="entry name" value="Peptidase_S1_PA"/>
</dbReference>
<dbReference type="EMBL" id="VOSM01000001">
    <property type="protein sequence ID" value="TXD38879.1"/>
    <property type="molecule type" value="Genomic_DNA"/>
</dbReference>
<dbReference type="AlphaFoldDB" id="A0A5C6XNB0"/>
<evidence type="ECO:0000313" key="5">
    <source>
        <dbReference type="EMBL" id="TXD38879.1"/>
    </source>
</evidence>
<keyword evidence="2" id="KW-0378">Hydrolase</keyword>
<dbReference type="PANTHER" id="PTHR43343:SF3">
    <property type="entry name" value="PROTEASE DO-LIKE 8, CHLOROPLASTIC"/>
    <property type="match status" value="1"/>
</dbReference>
<comment type="caution">
    <text evidence="5">The sequence shown here is derived from an EMBL/GenBank/DDBJ whole genome shotgun (WGS) entry which is preliminary data.</text>
</comment>
<dbReference type="OrthoDB" id="9758917at2"/>
<dbReference type="InterPro" id="IPR051201">
    <property type="entry name" value="Chloro_Bact_Ser_Proteases"/>
</dbReference>
<dbReference type="Pfam" id="PF13365">
    <property type="entry name" value="Trypsin_2"/>
    <property type="match status" value="1"/>
</dbReference>
<evidence type="ECO:0000259" key="4">
    <source>
        <dbReference type="PROSITE" id="PS50106"/>
    </source>
</evidence>
<dbReference type="PROSITE" id="PS50106">
    <property type="entry name" value="PDZ"/>
    <property type="match status" value="2"/>
</dbReference>
<keyword evidence="3" id="KW-0732">Signal</keyword>
<sequence>MASTPQRTVMASLTRVTVAILASLTLFSAAPLTAQAQRPAPDTLPQVARLFEQSRNQVVSVQTEMAAPPGTINPFFNPSPGEPSRGQGSGFIVDESGLVITNWHVVNGAQTIQVALAAGDVLSARLVGADPATDIALLQVSAPVNLSAVTLGTSEDIRPGQWVVAIGSPFGLEHSVTVGVLSATGRSLGMGPFDNFLQTDASINPGNSGGPLFNLDGEVIGVNTAIIRNGQGIGFAVPIDVVTEILDQLRDPGYVSRGFIGAGIQELSDALATTFDVDADAGALVRSVESNSPASRAGLEPGDIITAVGNEKVSDPSGLLKIVGRVRPGSAIELTYLREGRRAQTRLTVAERPDPTRAQVERARGIEPRPFEGRLGVFLSAVTSRNASRAGGPPGQGVLVERVEAGSPASGILRPGDVILNIAGTDISAPDEVPRVLQEQPAGRPIRILLRRGGQPLFVAVRLKTAS</sequence>
<name>A0A5C6XNB0_9DELT</name>
<dbReference type="Proteomes" id="UP000321412">
    <property type="component" value="Unassembled WGS sequence"/>
</dbReference>
<feature type="chain" id="PRO_5022788683" evidence="3">
    <location>
        <begin position="37"/>
        <end position="467"/>
    </location>
</feature>
<dbReference type="Pfam" id="PF13180">
    <property type="entry name" value="PDZ_2"/>
    <property type="match status" value="1"/>
</dbReference>
<dbReference type="SUPFAM" id="SSF50156">
    <property type="entry name" value="PDZ domain-like"/>
    <property type="match status" value="2"/>
</dbReference>
<feature type="signal peptide" evidence="3">
    <location>
        <begin position="1"/>
        <end position="36"/>
    </location>
</feature>
<evidence type="ECO:0000256" key="3">
    <source>
        <dbReference type="SAM" id="SignalP"/>
    </source>
</evidence>
<dbReference type="Gene3D" id="2.30.42.10">
    <property type="match status" value="2"/>
</dbReference>
<dbReference type="SUPFAM" id="SSF50494">
    <property type="entry name" value="Trypsin-like serine proteases"/>
    <property type="match status" value="1"/>
</dbReference>
<evidence type="ECO:0000313" key="6">
    <source>
        <dbReference type="Proteomes" id="UP000321412"/>
    </source>
</evidence>
<accession>A0A5C6XNB0</accession>
<dbReference type="InterPro" id="IPR001478">
    <property type="entry name" value="PDZ"/>
</dbReference>
<keyword evidence="1" id="KW-0645">Protease</keyword>